<evidence type="ECO:0000256" key="1">
    <source>
        <dbReference type="SAM" id="Phobius"/>
    </source>
</evidence>
<evidence type="ECO:0000313" key="2">
    <source>
        <dbReference type="EMBL" id="CAD8090731.1"/>
    </source>
</evidence>
<gene>
    <name evidence="2" type="ORF">PSON_ATCC_30995.1.T0560162</name>
</gene>
<evidence type="ECO:0000313" key="3">
    <source>
        <dbReference type="Proteomes" id="UP000692954"/>
    </source>
</evidence>
<evidence type="ECO:0008006" key="4">
    <source>
        <dbReference type="Google" id="ProtNLM"/>
    </source>
</evidence>
<accession>A0A8S1NKL5</accession>
<dbReference type="EMBL" id="CAJJDN010000056">
    <property type="protein sequence ID" value="CAD8090731.1"/>
    <property type="molecule type" value="Genomic_DNA"/>
</dbReference>
<comment type="caution">
    <text evidence="2">The sequence shown here is derived from an EMBL/GenBank/DDBJ whole genome shotgun (WGS) entry which is preliminary data.</text>
</comment>
<name>A0A8S1NKL5_9CILI</name>
<dbReference type="OrthoDB" id="407410at2759"/>
<protein>
    <recommendedName>
        <fullName evidence="4">Transmembrane protein</fullName>
    </recommendedName>
</protein>
<keyword evidence="1" id="KW-0812">Transmembrane</keyword>
<organism evidence="2 3">
    <name type="scientific">Paramecium sonneborni</name>
    <dbReference type="NCBI Taxonomy" id="65129"/>
    <lineage>
        <taxon>Eukaryota</taxon>
        <taxon>Sar</taxon>
        <taxon>Alveolata</taxon>
        <taxon>Ciliophora</taxon>
        <taxon>Intramacronucleata</taxon>
        <taxon>Oligohymenophorea</taxon>
        <taxon>Peniculida</taxon>
        <taxon>Parameciidae</taxon>
        <taxon>Paramecium</taxon>
    </lineage>
</organism>
<proteinExistence type="predicted"/>
<keyword evidence="1" id="KW-0472">Membrane</keyword>
<keyword evidence="3" id="KW-1185">Reference proteome</keyword>
<dbReference type="Proteomes" id="UP000692954">
    <property type="component" value="Unassembled WGS sequence"/>
</dbReference>
<keyword evidence="1" id="KW-1133">Transmembrane helix</keyword>
<sequence length="130" mass="16098">MFAKKFRFVFNQQWLHKIENQKLKWERLQLYKKIRAIISYPVIQTFKYTFPDQKKMNLKKIMQQVILTLLLYLKDQFSLILLFLAFLHGEFTFQHYYLDLNFLNFQYYNSILKDTTELNKTYLRFSLIAM</sequence>
<dbReference type="AlphaFoldDB" id="A0A8S1NKL5"/>
<feature type="transmembrane region" description="Helical" evidence="1">
    <location>
        <begin position="65"/>
        <end position="87"/>
    </location>
</feature>
<reference evidence="2" key="1">
    <citation type="submission" date="2021-01" db="EMBL/GenBank/DDBJ databases">
        <authorList>
            <consortium name="Genoscope - CEA"/>
            <person name="William W."/>
        </authorList>
    </citation>
    <scope>NUCLEOTIDE SEQUENCE</scope>
</reference>